<keyword evidence="1" id="KW-0812">Transmembrane</keyword>
<accession>A0A1F7UWR9</accession>
<evidence type="ECO:0000313" key="3">
    <source>
        <dbReference type="Proteomes" id="UP000176846"/>
    </source>
</evidence>
<gene>
    <name evidence="2" type="ORF">A2936_05640</name>
</gene>
<proteinExistence type="predicted"/>
<dbReference type="EMBL" id="MGEK01000010">
    <property type="protein sequence ID" value="OGL82743.1"/>
    <property type="molecule type" value="Genomic_DNA"/>
</dbReference>
<sequence length="92" mass="10181">MIQTEQKRDGDSVRLEVLEKIQSLVTAGLGLVAALAWNDAIQSLFVVIFGIQSSVIAKFLYAILVTALVVYLTVRISRLINSLKKINDKHIV</sequence>
<evidence type="ECO:0000313" key="2">
    <source>
        <dbReference type="EMBL" id="OGL82743.1"/>
    </source>
</evidence>
<name>A0A1F7UWR9_9BACT</name>
<keyword evidence="1" id="KW-0472">Membrane</keyword>
<keyword evidence="1" id="KW-1133">Transmembrane helix</keyword>
<dbReference type="Proteomes" id="UP000176846">
    <property type="component" value="Unassembled WGS sequence"/>
</dbReference>
<comment type="caution">
    <text evidence="2">The sequence shown here is derived from an EMBL/GenBank/DDBJ whole genome shotgun (WGS) entry which is preliminary data.</text>
</comment>
<organism evidence="2 3">
    <name type="scientific">Candidatus Uhrbacteria bacterium RIFCSPLOWO2_01_FULL_47_25</name>
    <dbReference type="NCBI Taxonomy" id="1802402"/>
    <lineage>
        <taxon>Bacteria</taxon>
        <taxon>Candidatus Uhriibacteriota</taxon>
    </lineage>
</organism>
<dbReference type="Pfam" id="PF18898">
    <property type="entry name" value="DUF5654"/>
    <property type="match status" value="1"/>
</dbReference>
<evidence type="ECO:0000256" key="1">
    <source>
        <dbReference type="SAM" id="Phobius"/>
    </source>
</evidence>
<feature type="transmembrane region" description="Helical" evidence="1">
    <location>
        <begin position="44"/>
        <end position="74"/>
    </location>
</feature>
<dbReference type="AlphaFoldDB" id="A0A1F7UWR9"/>
<protein>
    <submittedName>
        <fullName evidence="2">Uncharacterized protein</fullName>
    </submittedName>
</protein>
<reference evidence="2 3" key="1">
    <citation type="journal article" date="2016" name="Nat. Commun.">
        <title>Thousands of microbial genomes shed light on interconnected biogeochemical processes in an aquifer system.</title>
        <authorList>
            <person name="Anantharaman K."/>
            <person name="Brown C.T."/>
            <person name="Hug L.A."/>
            <person name="Sharon I."/>
            <person name="Castelle C.J."/>
            <person name="Probst A.J."/>
            <person name="Thomas B.C."/>
            <person name="Singh A."/>
            <person name="Wilkins M.J."/>
            <person name="Karaoz U."/>
            <person name="Brodie E.L."/>
            <person name="Williams K.H."/>
            <person name="Hubbard S.S."/>
            <person name="Banfield J.F."/>
        </authorList>
    </citation>
    <scope>NUCLEOTIDE SEQUENCE [LARGE SCALE GENOMIC DNA]</scope>
</reference>
<dbReference type="InterPro" id="IPR043713">
    <property type="entry name" value="DUF5654"/>
</dbReference>